<proteinExistence type="predicted"/>
<comment type="caution">
    <text evidence="3">The sequence shown here is derived from an EMBL/GenBank/DDBJ whole genome shotgun (WGS) entry which is preliminary data.</text>
</comment>
<evidence type="ECO:0000259" key="2">
    <source>
        <dbReference type="Pfam" id="PF11887"/>
    </source>
</evidence>
<dbReference type="NCBIfam" id="TIGR00996">
    <property type="entry name" value="Mtu_fam_mce"/>
    <property type="match status" value="1"/>
</dbReference>
<dbReference type="InterPro" id="IPR005693">
    <property type="entry name" value="Mce"/>
</dbReference>
<dbReference type="PANTHER" id="PTHR33371:SF4">
    <property type="entry name" value="INTERMEMBRANE PHOSPHOLIPID TRANSPORT SYSTEM BINDING PROTEIN MLAD"/>
    <property type="match status" value="1"/>
</dbReference>
<dbReference type="RefSeq" id="WP_344824772.1">
    <property type="nucleotide sequence ID" value="NZ_BAAAUV010000004.1"/>
</dbReference>
<feature type="domain" description="Mammalian cell entry C-terminal" evidence="2">
    <location>
        <begin position="134"/>
        <end position="315"/>
    </location>
</feature>
<dbReference type="PANTHER" id="PTHR33371">
    <property type="entry name" value="INTERMEMBRANE PHOSPHOLIPID TRANSPORT SYSTEM BINDING PROTEIN MLAD-RELATED"/>
    <property type="match status" value="1"/>
</dbReference>
<dbReference type="Pfam" id="PF02470">
    <property type="entry name" value="MlaD"/>
    <property type="match status" value="1"/>
</dbReference>
<organism evidence="3 4">
    <name type="scientific">Actinocorallia longicatena</name>
    <dbReference type="NCBI Taxonomy" id="111803"/>
    <lineage>
        <taxon>Bacteria</taxon>
        <taxon>Bacillati</taxon>
        <taxon>Actinomycetota</taxon>
        <taxon>Actinomycetes</taxon>
        <taxon>Streptosporangiales</taxon>
        <taxon>Thermomonosporaceae</taxon>
        <taxon>Actinocorallia</taxon>
    </lineage>
</organism>
<evidence type="ECO:0000313" key="3">
    <source>
        <dbReference type="EMBL" id="GAA3204171.1"/>
    </source>
</evidence>
<dbReference type="Proteomes" id="UP001501237">
    <property type="component" value="Unassembled WGS sequence"/>
</dbReference>
<name>A0ABP6Q4F2_9ACTN</name>
<accession>A0ABP6Q4F2</accession>
<evidence type="ECO:0008006" key="5">
    <source>
        <dbReference type="Google" id="ProtNLM"/>
    </source>
</evidence>
<keyword evidence="4" id="KW-1185">Reference proteome</keyword>
<evidence type="ECO:0000313" key="4">
    <source>
        <dbReference type="Proteomes" id="UP001501237"/>
    </source>
</evidence>
<dbReference type="InterPro" id="IPR052336">
    <property type="entry name" value="MlaD_Phospholipid_Transporter"/>
</dbReference>
<sequence length="380" mass="40213">MRPTLRPRRSGGRTRGPSGKSARRFLAFAIVTTLLTLAMGYRIAGSDFGPSLKIRATFDDVNGLRADDKVKIAGSPVGRVSSIKVVDGRALVTLSIRSSLRIPVDSAAVIRWRDVVGARVVYIEPGTSPVMAESGQSLSRTRSAADLGNLINDLGPMLGGIDPDDVNKILKAFSVALDGNAGKTNDIITNMSAMLKLLGSRSDTIKQMIGDYKTVTDALAARDRQIAQTIDNLTELTSAFADDRKALDTATVRLADLSGNLDKVLGGKSAELGRALEGTAGLMEVAHRNVGSIDKIIKGLPTALQALLSMTNGGNFLRANALCINVVYSEKCPFPMNLPPPPAQGDNRTTPAITPAEARLTPDQQQVFVAMVGLLSLGGH</sequence>
<protein>
    <recommendedName>
        <fullName evidence="5">Phospholipid/cholesterol/gamma-HCH transport system substrate-binding protein</fullName>
    </recommendedName>
</protein>
<dbReference type="Pfam" id="PF11887">
    <property type="entry name" value="Mce4_CUP1"/>
    <property type="match status" value="1"/>
</dbReference>
<evidence type="ECO:0000259" key="1">
    <source>
        <dbReference type="Pfam" id="PF02470"/>
    </source>
</evidence>
<reference evidence="4" key="1">
    <citation type="journal article" date="2019" name="Int. J. Syst. Evol. Microbiol.">
        <title>The Global Catalogue of Microorganisms (GCM) 10K type strain sequencing project: providing services to taxonomists for standard genome sequencing and annotation.</title>
        <authorList>
            <consortium name="The Broad Institute Genomics Platform"/>
            <consortium name="The Broad Institute Genome Sequencing Center for Infectious Disease"/>
            <person name="Wu L."/>
            <person name="Ma J."/>
        </authorList>
    </citation>
    <scope>NUCLEOTIDE SEQUENCE [LARGE SCALE GENOMIC DNA]</scope>
    <source>
        <strain evidence="4">JCM 9377</strain>
    </source>
</reference>
<dbReference type="EMBL" id="BAAAUV010000004">
    <property type="protein sequence ID" value="GAA3204171.1"/>
    <property type="molecule type" value="Genomic_DNA"/>
</dbReference>
<dbReference type="InterPro" id="IPR024516">
    <property type="entry name" value="Mce_C"/>
</dbReference>
<gene>
    <name evidence="3" type="ORF">GCM10010468_18600</name>
</gene>
<feature type="domain" description="Mce/MlaD" evidence="1">
    <location>
        <begin position="52"/>
        <end position="126"/>
    </location>
</feature>
<dbReference type="InterPro" id="IPR003399">
    <property type="entry name" value="Mce/MlaD"/>
</dbReference>